<reference evidence="3 7" key="3">
    <citation type="submission" date="2020-11" db="EMBL/GenBank/DDBJ databases">
        <title>Enhanced detection system for hospital associated transmission using whole genome sequencing surveillance.</title>
        <authorList>
            <person name="Harrison L.H."/>
            <person name="Van Tyne D."/>
            <person name="Marsh J.W."/>
            <person name="Griffith M.P."/>
            <person name="Snyder D.J."/>
            <person name="Cooper V.S."/>
            <person name="Mustapha M."/>
        </authorList>
    </citation>
    <scope>NUCLEOTIDE SEQUENCE [LARGE SCALE GENOMIC DNA]</scope>
    <source>
        <strain evidence="3 7">PSB00013</strain>
    </source>
</reference>
<dbReference type="RefSeq" id="WP_010798068.1">
    <property type="nucleotide sequence ID" value="NZ_CP044086.1"/>
</dbReference>
<proteinExistence type="predicted"/>
<dbReference type="EMBL" id="UAUF01000011">
    <property type="protein sequence ID" value="SPZ05980.1"/>
    <property type="molecule type" value="Genomic_DNA"/>
</dbReference>
<gene>
    <name evidence="3" type="ORF">I5Q09_00870</name>
    <name evidence="2" type="ORF">IRZ65_08010</name>
    <name evidence="4" type="ORF">NCTC11842_01906</name>
</gene>
<reference evidence="4 5" key="1">
    <citation type="submission" date="2018-06" db="EMBL/GenBank/DDBJ databases">
        <authorList>
            <consortium name="Pathogen Informatics"/>
            <person name="Doyle S."/>
        </authorList>
    </citation>
    <scope>NUCLEOTIDE SEQUENCE [LARGE SCALE GENOMIC DNA]</scope>
    <source>
        <strain evidence="4 5">NCTC11842</strain>
    </source>
</reference>
<feature type="compositionally biased region" description="Basic and acidic residues" evidence="1">
    <location>
        <begin position="30"/>
        <end position="42"/>
    </location>
</feature>
<evidence type="ECO:0000313" key="5">
    <source>
        <dbReference type="Proteomes" id="UP000250443"/>
    </source>
</evidence>
<sequence>MKERIQELASKLIEALGLADQPRLQPIPVRSRERERLAEEQRRRARRR</sequence>
<evidence type="ECO:0000313" key="3">
    <source>
        <dbReference type="EMBL" id="MBH3437231.1"/>
    </source>
</evidence>
<dbReference type="EMBL" id="JADMCD010000003">
    <property type="protein sequence ID" value="MBF8640623.1"/>
    <property type="molecule type" value="Genomic_DNA"/>
</dbReference>
<keyword evidence="6" id="KW-1185">Reference proteome</keyword>
<dbReference type="Proteomes" id="UP000250443">
    <property type="component" value="Unassembled WGS sequence"/>
</dbReference>
<feature type="region of interest" description="Disordered" evidence="1">
    <location>
        <begin position="23"/>
        <end position="48"/>
    </location>
</feature>
<dbReference type="Proteomes" id="UP000626180">
    <property type="component" value="Unassembled WGS sequence"/>
</dbReference>
<evidence type="ECO:0000313" key="6">
    <source>
        <dbReference type="Proteomes" id="UP000626180"/>
    </source>
</evidence>
<dbReference type="Proteomes" id="UP000638986">
    <property type="component" value="Unassembled WGS sequence"/>
</dbReference>
<accession>A0A2X2EH02</accession>
<reference evidence="2 6" key="2">
    <citation type="submission" date="2020-10" db="EMBL/GenBank/DDBJ databases">
        <title>Genome sequences of Pseudomonas isolates.</title>
        <authorList>
            <person name="Wessels L."/>
            <person name="Reich F."/>
            <person name="Hammerl J."/>
        </authorList>
    </citation>
    <scope>NUCLEOTIDE SEQUENCE [LARGE SCALE GENOMIC DNA]</scope>
    <source>
        <strain evidence="2 6">20-MO00624-0</strain>
    </source>
</reference>
<dbReference type="InterPro" id="IPR049792">
    <property type="entry name" value="PA1414-like"/>
</dbReference>
<protein>
    <submittedName>
        <fullName evidence="4">Uncharacterized protein</fullName>
    </submittedName>
</protein>
<evidence type="ECO:0000313" key="7">
    <source>
        <dbReference type="Proteomes" id="UP000638986"/>
    </source>
</evidence>
<organism evidence="4 5">
    <name type="scientific">Pseudomonas luteola</name>
    <dbReference type="NCBI Taxonomy" id="47886"/>
    <lineage>
        <taxon>Bacteria</taxon>
        <taxon>Pseudomonadati</taxon>
        <taxon>Pseudomonadota</taxon>
        <taxon>Gammaproteobacteria</taxon>
        <taxon>Pseudomonadales</taxon>
        <taxon>Pseudomonadaceae</taxon>
        <taxon>Pseudomonas</taxon>
    </lineage>
</organism>
<evidence type="ECO:0000313" key="2">
    <source>
        <dbReference type="EMBL" id="MBF8640623.1"/>
    </source>
</evidence>
<name>A0A2X2EH02_PSELU</name>
<dbReference type="NCBIfam" id="NF041729">
    <property type="entry name" value="PA1414_fam"/>
    <property type="match status" value="1"/>
</dbReference>
<dbReference type="AlphaFoldDB" id="A0A2X2EH02"/>
<evidence type="ECO:0000256" key="1">
    <source>
        <dbReference type="SAM" id="MobiDB-lite"/>
    </source>
</evidence>
<evidence type="ECO:0000313" key="4">
    <source>
        <dbReference type="EMBL" id="SPZ05980.1"/>
    </source>
</evidence>
<dbReference type="EMBL" id="JADTXM010000001">
    <property type="protein sequence ID" value="MBH3437231.1"/>
    <property type="molecule type" value="Genomic_DNA"/>
</dbReference>
<dbReference type="GeneID" id="300269975"/>